<feature type="region of interest" description="Disordered" evidence="1">
    <location>
        <begin position="43"/>
        <end position="115"/>
    </location>
</feature>
<gene>
    <name evidence="2" type="ORF">KC01_LOCUS32648</name>
</gene>
<dbReference type="Proteomes" id="UP001497482">
    <property type="component" value="Chromosome 5"/>
</dbReference>
<organism evidence="2 3">
    <name type="scientific">Knipowitschia caucasica</name>
    <name type="common">Caucasian dwarf goby</name>
    <name type="synonym">Pomatoschistus caucasicus</name>
    <dbReference type="NCBI Taxonomy" id="637954"/>
    <lineage>
        <taxon>Eukaryota</taxon>
        <taxon>Metazoa</taxon>
        <taxon>Chordata</taxon>
        <taxon>Craniata</taxon>
        <taxon>Vertebrata</taxon>
        <taxon>Euteleostomi</taxon>
        <taxon>Actinopterygii</taxon>
        <taxon>Neopterygii</taxon>
        <taxon>Teleostei</taxon>
        <taxon>Neoteleostei</taxon>
        <taxon>Acanthomorphata</taxon>
        <taxon>Gobiaria</taxon>
        <taxon>Gobiiformes</taxon>
        <taxon>Gobioidei</taxon>
        <taxon>Gobiidae</taxon>
        <taxon>Gobiinae</taxon>
        <taxon>Knipowitschia</taxon>
    </lineage>
</organism>
<evidence type="ECO:0000313" key="2">
    <source>
        <dbReference type="EMBL" id="CAL1605232.1"/>
    </source>
</evidence>
<accession>A0AAV2LVY1</accession>
<name>A0AAV2LVY1_KNICA</name>
<proteinExistence type="predicted"/>
<dbReference type="AlphaFoldDB" id="A0AAV2LVY1"/>
<sequence length="194" mass="21342">MMESRLFVPGGSIDSQDIWMTLFSPILSISLIQSNIDSNTTKSWSREVSRNGEDDEDGAVCLTSSRPDEGATEYPPSISESSPITSTTSTVRGGTLPQCSHRPANGQPGDHPPLVQALSSPEQTTVQRATFLQSCRFLCSPLLFPQNLLFVMWGTLHSLYIASLQPEAQLDQHQWYPGVQHQTIHPGRSSSKEK</sequence>
<evidence type="ECO:0000313" key="3">
    <source>
        <dbReference type="Proteomes" id="UP001497482"/>
    </source>
</evidence>
<dbReference type="EMBL" id="OZ035827">
    <property type="protein sequence ID" value="CAL1605232.1"/>
    <property type="molecule type" value="Genomic_DNA"/>
</dbReference>
<reference evidence="2 3" key="1">
    <citation type="submission" date="2024-04" db="EMBL/GenBank/DDBJ databases">
        <authorList>
            <person name="Waldvogel A.-M."/>
            <person name="Schoenle A."/>
        </authorList>
    </citation>
    <scope>NUCLEOTIDE SEQUENCE [LARGE SCALE GENOMIC DNA]</scope>
</reference>
<protein>
    <submittedName>
        <fullName evidence="2">Uncharacterized protein</fullName>
    </submittedName>
</protein>
<feature type="compositionally biased region" description="Low complexity" evidence="1">
    <location>
        <begin position="72"/>
        <end position="90"/>
    </location>
</feature>
<evidence type="ECO:0000256" key="1">
    <source>
        <dbReference type="SAM" id="MobiDB-lite"/>
    </source>
</evidence>
<keyword evidence="3" id="KW-1185">Reference proteome</keyword>